<feature type="chain" id="PRO_5003139786" description="Mannanase galactose-binding domain-containing protein" evidence="1">
    <location>
        <begin position="22"/>
        <end position="206"/>
    </location>
</feature>
<name>E0RU11_WINT6</name>
<accession>E0RU11</accession>
<organism evidence="3 4">
    <name type="scientific">Winmispira thermophila (strain ATCC 49972 / DSM 6192 / RI 19.B1)</name>
    <name type="common">Spirochaeta thermophila</name>
    <dbReference type="NCBI Taxonomy" id="665571"/>
    <lineage>
        <taxon>Bacteria</taxon>
        <taxon>Pseudomonadati</taxon>
        <taxon>Spirochaetota</taxon>
        <taxon>Spirochaetia</taxon>
        <taxon>Winmispirales</taxon>
        <taxon>Winmispiraceae</taxon>
        <taxon>Winmispira</taxon>
    </lineage>
</organism>
<sequence length="206" mass="22946">MQRVTVIAGVLVLLAAGCTSAPQPSQEAGVAQVQDSMVIWEDFETTPFWFAVANAWNDDDSSLEVRWNRQEATHGTGSLEGVFRMNGKNGATFYTEEPEMNDFSPYKNLVVDFVNKTDEDLEVALVLCTGADWVWHESATVVLAPGENRNIYFDLTGSNWKCAASNWQFTAQVADIQSVRRVAFKFWGPEGLEGSVLIDNVRLEKK</sequence>
<keyword evidence="1" id="KW-0732">Signal</keyword>
<dbReference type="InterPro" id="IPR049475">
    <property type="entry name" value="Mann_GBD_bact"/>
</dbReference>
<evidence type="ECO:0000259" key="2">
    <source>
        <dbReference type="Pfam" id="PF21253"/>
    </source>
</evidence>
<gene>
    <name evidence="3" type="ordered locus">STHERM_c00910</name>
</gene>
<evidence type="ECO:0000256" key="1">
    <source>
        <dbReference type="SAM" id="SignalP"/>
    </source>
</evidence>
<proteinExistence type="predicted"/>
<feature type="signal peptide" evidence="1">
    <location>
        <begin position="1"/>
        <end position="21"/>
    </location>
</feature>
<dbReference type="Gene3D" id="2.60.120.260">
    <property type="entry name" value="Galactose-binding domain-like"/>
    <property type="match status" value="1"/>
</dbReference>
<dbReference type="PaxDb" id="665571-STHERM_c00910"/>
<dbReference type="EMBL" id="CP001698">
    <property type="protein sequence ID" value="ADN01067.1"/>
    <property type="molecule type" value="Genomic_DNA"/>
</dbReference>
<dbReference type="RefSeq" id="WP_013312908.1">
    <property type="nucleotide sequence ID" value="NC_014484.1"/>
</dbReference>
<evidence type="ECO:0000313" key="3">
    <source>
        <dbReference type="EMBL" id="ADN01067.1"/>
    </source>
</evidence>
<feature type="domain" description="Mannanase galactose-binding" evidence="2">
    <location>
        <begin position="53"/>
        <end position="157"/>
    </location>
</feature>
<evidence type="ECO:0000313" key="4">
    <source>
        <dbReference type="Proteomes" id="UP000001296"/>
    </source>
</evidence>
<dbReference type="Pfam" id="PF21253">
    <property type="entry name" value="Mann_GBD_bact"/>
    <property type="match status" value="1"/>
</dbReference>
<protein>
    <recommendedName>
        <fullName evidence="2">Mannanase galactose-binding domain-containing protein</fullName>
    </recommendedName>
</protein>
<dbReference type="Proteomes" id="UP000001296">
    <property type="component" value="Chromosome"/>
</dbReference>
<dbReference type="KEGG" id="sta:STHERM_c00910"/>
<dbReference type="eggNOG" id="ENOG5031D1M">
    <property type="taxonomic scope" value="Bacteria"/>
</dbReference>
<reference evidence="3 4" key="2">
    <citation type="journal article" date="2010" name="J. Bacteriol.">
        <title>Genome sequence of the polysaccharide-degrading, thermophilic anaerobe Spirochaeta thermophila DSM 6192.</title>
        <authorList>
            <person name="Angelov A."/>
            <person name="Liebl S."/>
            <person name="Ballschmiter M."/>
            <person name="Bomeke M."/>
            <person name="Lehmann R."/>
            <person name="Liesegang H."/>
            <person name="Daniel R."/>
            <person name="Liebl W."/>
        </authorList>
    </citation>
    <scope>NUCLEOTIDE SEQUENCE [LARGE SCALE GENOMIC DNA]</scope>
    <source>
        <strain evidence="4">ATCC 49972 / DSM 6192 / RI 19.B1</strain>
    </source>
</reference>
<dbReference type="PROSITE" id="PS51257">
    <property type="entry name" value="PROKAR_LIPOPROTEIN"/>
    <property type="match status" value="1"/>
</dbReference>
<dbReference type="AlphaFoldDB" id="E0RU11"/>
<dbReference type="HOGENOM" id="CLU_1331250_0_0_12"/>
<reference key="1">
    <citation type="submission" date="2009-08" db="EMBL/GenBank/DDBJ databases">
        <title>The genome sequence of Spirochaeta thermophila DSM6192.</title>
        <authorList>
            <person name="Angelov A."/>
            <person name="Mientus M."/>
            <person name="Wittenberg S."/>
            <person name="Lehmann R."/>
            <person name="Liesegang H."/>
            <person name="Daniel R."/>
            <person name="Liebl W."/>
        </authorList>
    </citation>
    <scope>NUCLEOTIDE SEQUENCE</scope>
    <source>
        <strain>DSM 6192</strain>
    </source>
</reference>